<organism evidence="1 2">
    <name type="scientific">Macrolepiota fuliginosa MF-IS2</name>
    <dbReference type="NCBI Taxonomy" id="1400762"/>
    <lineage>
        <taxon>Eukaryota</taxon>
        <taxon>Fungi</taxon>
        <taxon>Dikarya</taxon>
        <taxon>Basidiomycota</taxon>
        <taxon>Agaricomycotina</taxon>
        <taxon>Agaricomycetes</taxon>
        <taxon>Agaricomycetidae</taxon>
        <taxon>Agaricales</taxon>
        <taxon>Agaricineae</taxon>
        <taxon>Agaricaceae</taxon>
        <taxon>Macrolepiota</taxon>
    </lineage>
</organism>
<sequence>MSLTFLRANGIFRAEWSRSSGPQEARGVPDPLHCKRLPAGTWRLGGPCIQKVLHMYIATSIALPTLSALATYLNWEVEQINVVATYFNGGLGGDLCACSKGVGKHGDGQKYSRKLKQAGRRWKTKPSKALRGGEPPILMVLVYIDSNGQVTASSLAETIYCFGASLKSTSPNSSDVCTFRHDESFSCRAPAFTSQPLSSTTRNMHTTVIILVTYTPRLSAQSLF</sequence>
<evidence type="ECO:0000313" key="2">
    <source>
        <dbReference type="Proteomes" id="UP000807342"/>
    </source>
</evidence>
<dbReference type="EMBL" id="MU151198">
    <property type="protein sequence ID" value="KAF9447460.1"/>
    <property type="molecule type" value="Genomic_DNA"/>
</dbReference>
<keyword evidence="2" id="KW-1185">Reference proteome</keyword>
<dbReference type="Proteomes" id="UP000807342">
    <property type="component" value="Unassembled WGS sequence"/>
</dbReference>
<dbReference type="AlphaFoldDB" id="A0A9P6C382"/>
<reference evidence="1" key="1">
    <citation type="submission" date="2020-11" db="EMBL/GenBank/DDBJ databases">
        <authorList>
            <consortium name="DOE Joint Genome Institute"/>
            <person name="Ahrendt S."/>
            <person name="Riley R."/>
            <person name="Andreopoulos W."/>
            <person name="Labutti K."/>
            <person name="Pangilinan J."/>
            <person name="Ruiz-Duenas F.J."/>
            <person name="Barrasa J.M."/>
            <person name="Sanchez-Garcia M."/>
            <person name="Camarero S."/>
            <person name="Miyauchi S."/>
            <person name="Serrano A."/>
            <person name="Linde D."/>
            <person name="Babiker R."/>
            <person name="Drula E."/>
            <person name="Ayuso-Fernandez I."/>
            <person name="Pacheco R."/>
            <person name="Padilla G."/>
            <person name="Ferreira P."/>
            <person name="Barriuso J."/>
            <person name="Kellner H."/>
            <person name="Castanera R."/>
            <person name="Alfaro M."/>
            <person name="Ramirez L."/>
            <person name="Pisabarro A.G."/>
            <person name="Kuo A."/>
            <person name="Tritt A."/>
            <person name="Lipzen A."/>
            <person name="He G."/>
            <person name="Yan M."/>
            <person name="Ng V."/>
            <person name="Cullen D."/>
            <person name="Martin F."/>
            <person name="Rosso M.-N."/>
            <person name="Henrissat B."/>
            <person name="Hibbett D."/>
            <person name="Martinez A.T."/>
            <person name="Grigoriev I.V."/>
        </authorList>
    </citation>
    <scope>NUCLEOTIDE SEQUENCE</scope>
    <source>
        <strain evidence="1">MF-IS2</strain>
    </source>
</reference>
<gene>
    <name evidence="1" type="ORF">P691DRAFT_802308</name>
</gene>
<evidence type="ECO:0000313" key="1">
    <source>
        <dbReference type="EMBL" id="KAF9447460.1"/>
    </source>
</evidence>
<accession>A0A9P6C382</accession>
<protein>
    <submittedName>
        <fullName evidence="1">Uncharacterized protein</fullName>
    </submittedName>
</protein>
<proteinExistence type="predicted"/>
<name>A0A9P6C382_9AGAR</name>
<comment type="caution">
    <text evidence="1">The sequence shown here is derived from an EMBL/GenBank/DDBJ whole genome shotgun (WGS) entry which is preliminary data.</text>
</comment>